<evidence type="ECO:0000313" key="3">
    <source>
        <dbReference type="Proteomes" id="UP000050761"/>
    </source>
</evidence>
<gene>
    <name evidence="2" type="ORF">HPBE_LOCUS9757</name>
</gene>
<feature type="region of interest" description="Disordered" evidence="1">
    <location>
        <begin position="1"/>
        <end position="41"/>
    </location>
</feature>
<reference evidence="2 3" key="1">
    <citation type="submission" date="2018-11" db="EMBL/GenBank/DDBJ databases">
        <authorList>
            <consortium name="Pathogen Informatics"/>
        </authorList>
    </citation>
    <scope>NUCLEOTIDE SEQUENCE [LARGE SCALE GENOMIC DNA]</scope>
</reference>
<dbReference type="WBParaSite" id="HPBE_0000975601-mRNA-1">
    <property type="protein sequence ID" value="HPBE_0000975601-mRNA-1"/>
    <property type="gene ID" value="HPBE_0000975601"/>
</dbReference>
<organism evidence="3 4">
    <name type="scientific">Heligmosomoides polygyrus</name>
    <name type="common">Parasitic roundworm</name>
    <dbReference type="NCBI Taxonomy" id="6339"/>
    <lineage>
        <taxon>Eukaryota</taxon>
        <taxon>Metazoa</taxon>
        <taxon>Ecdysozoa</taxon>
        <taxon>Nematoda</taxon>
        <taxon>Chromadorea</taxon>
        <taxon>Rhabditida</taxon>
        <taxon>Rhabditina</taxon>
        <taxon>Rhabditomorpha</taxon>
        <taxon>Strongyloidea</taxon>
        <taxon>Heligmosomidae</taxon>
        <taxon>Heligmosomoides</taxon>
    </lineage>
</organism>
<evidence type="ECO:0000313" key="2">
    <source>
        <dbReference type="EMBL" id="VDO82127.1"/>
    </source>
</evidence>
<evidence type="ECO:0000256" key="1">
    <source>
        <dbReference type="SAM" id="MobiDB-lite"/>
    </source>
</evidence>
<evidence type="ECO:0000313" key="4">
    <source>
        <dbReference type="WBParaSite" id="HPBE_0000975601-mRNA-1"/>
    </source>
</evidence>
<dbReference type="Proteomes" id="UP000050761">
    <property type="component" value="Unassembled WGS sequence"/>
</dbReference>
<keyword evidence="3" id="KW-1185">Reference proteome</keyword>
<sequence>MALLQGHADSVGAERGANPGEHRRLEETPPVAAQHPAEHPAMTLRMPPEHISQPASPHGVIAVYRARIVEDVYIMDIWVLARTSRRRSPRRRRQFSSVLVWVFVS</sequence>
<protein>
    <submittedName>
        <fullName evidence="2 4">Uncharacterized protein</fullName>
    </submittedName>
</protein>
<dbReference type="EMBL" id="UZAH01026539">
    <property type="protein sequence ID" value="VDO82127.1"/>
    <property type="molecule type" value="Genomic_DNA"/>
</dbReference>
<dbReference type="AlphaFoldDB" id="A0A183FQ01"/>
<accession>A0A3P7ZDL6</accession>
<name>A0A183FQ01_HELPZ</name>
<reference evidence="4" key="2">
    <citation type="submission" date="2019-09" db="UniProtKB">
        <authorList>
            <consortium name="WormBaseParasite"/>
        </authorList>
    </citation>
    <scope>IDENTIFICATION</scope>
</reference>
<accession>A0A183FQ01</accession>
<proteinExistence type="predicted"/>